<dbReference type="SUPFAM" id="SSF54909">
    <property type="entry name" value="Dimeric alpha+beta barrel"/>
    <property type="match status" value="2"/>
</dbReference>
<proteinExistence type="predicted"/>
<feature type="domain" description="NIPSNAP" evidence="1">
    <location>
        <begin position="147"/>
        <end position="250"/>
    </location>
</feature>
<evidence type="ECO:0000313" key="3">
    <source>
        <dbReference type="Proteomes" id="UP000199024"/>
    </source>
</evidence>
<protein>
    <submittedName>
        <fullName evidence="2">NIPSNAP protein</fullName>
    </submittedName>
</protein>
<organism evidence="2 3">
    <name type="scientific">Granulicella pectinivorans</name>
    <dbReference type="NCBI Taxonomy" id="474950"/>
    <lineage>
        <taxon>Bacteria</taxon>
        <taxon>Pseudomonadati</taxon>
        <taxon>Acidobacteriota</taxon>
        <taxon>Terriglobia</taxon>
        <taxon>Terriglobales</taxon>
        <taxon>Acidobacteriaceae</taxon>
        <taxon>Granulicella</taxon>
    </lineage>
</organism>
<evidence type="ECO:0000313" key="2">
    <source>
        <dbReference type="EMBL" id="SFS21522.1"/>
    </source>
</evidence>
<dbReference type="AlphaFoldDB" id="A0A1I6N0M6"/>
<dbReference type="Pfam" id="PF07978">
    <property type="entry name" value="NIPSNAP"/>
    <property type="match status" value="2"/>
</dbReference>
<feature type="domain" description="NIPSNAP" evidence="1">
    <location>
        <begin position="27"/>
        <end position="107"/>
    </location>
</feature>
<dbReference type="RefSeq" id="WP_089843588.1">
    <property type="nucleotide sequence ID" value="NZ_FOZL01000002.1"/>
</dbReference>
<gene>
    <name evidence="2" type="ORF">SAMN05421771_4230</name>
</gene>
<dbReference type="InterPro" id="IPR011008">
    <property type="entry name" value="Dimeric_a/b-barrel"/>
</dbReference>
<keyword evidence="3" id="KW-1185">Reference proteome</keyword>
<accession>A0A1I6N0M6</accession>
<dbReference type="OrthoDB" id="113248at2"/>
<reference evidence="2 3" key="1">
    <citation type="submission" date="2016-10" db="EMBL/GenBank/DDBJ databases">
        <authorList>
            <person name="de Groot N.N."/>
        </authorList>
    </citation>
    <scope>NUCLEOTIDE SEQUENCE [LARGE SCALE GENOMIC DNA]</scope>
    <source>
        <strain evidence="2 3">DSM 21001</strain>
    </source>
</reference>
<evidence type="ECO:0000259" key="1">
    <source>
        <dbReference type="Pfam" id="PF07978"/>
    </source>
</evidence>
<dbReference type="Proteomes" id="UP000199024">
    <property type="component" value="Unassembled WGS sequence"/>
</dbReference>
<dbReference type="Gene3D" id="3.30.70.100">
    <property type="match status" value="2"/>
</dbReference>
<dbReference type="InterPro" id="IPR012577">
    <property type="entry name" value="NIPSNAP"/>
</dbReference>
<dbReference type="STRING" id="474950.SAMN05421771_4230"/>
<name>A0A1I6N0M6_9BACT</name>
<dbReference type="EMBL" id="FOZL01000002">
    <property type="protein sequence ID" value="SFS21522.1"/>
    <property type="molecule type" value="Genomic_DNA"/>
</dbReference>
<sequence>MKSALGTAGAALAGGGGAPVAGAQEFYQLRTYTLRSGPQGALCQGYFEHALLPALNRMGITPVGAFKLDIGPETPKFYVLIPSKSVEVLATLDARLENDAEFVQAAKAFWEAPATAPAFLRVEYSLLSAFAGWPKLVAPKKEKRIFQLRTYESPSHAAHSRKVAMFNEAEIAIFVKAGLTPVFFGDTIVGPAMPSLTYMLTFPDVAELGKHWAAFSADPAWKELSHRPGNTDPEIVSNISNLYLSPLGCSQI</sequence>